<dbReference type="PANTHER" id="PTHR35174:SF3">
    <property type="entry name" value="BLL7171 PROTEIN"/>
    <property type="match status" value="1"/>
</dbReference>
<comment type="caution">
    <text evidence="4">The sequence shown here is derived from an EMBL/GenBank/DDBJ whole genome shotgun (WGS) entry which is preliminary data.</text>
</comment>
<accession>A0ABP5BXJ1</accession>
<dbReference type="Proteomes" id="UP001500571">
    <property type="component" value="Unassembled WGS sequence"/>
</dbReference>
<evidence type="ECO:0000256" key="1">
    <source>
        <dbReference type="ARBA" id="ARBA00007689"/>
    </source>
</evidence>
<dbReference type="Pfam" id="PF03795">
    <property type="entry name" value="YCII"/>
    <property type="match status" value="1"/>
</dbReference>
<feature type="region of interest" description="Disordered" evidence="2">
    <location>
        <begin position="1"/>
        <end position="22"/>
    </location>
</feature>
<protein>
    <submittedName>
        <fullName evidence="4">YciI family protein</fullName>
    </submittedName>
</protein>
<evidence type="ECO:0000259" key="3">
    <source>
        <dbReference type="Pfam" id="PF03795"/>
    </source>
</evidence>
<dbReference type="InterPro" id="IPR011008">
    <property type="entry name" value="Dimeric_a/b-barrel"/>
</dbReference>
<evidence type="ECO:0000313" key="4">
    <source>
        <dbReference type="EMBL" id="GAA1952266.1"/>
    </source>
</evidence>
<comment type="similarity">
    <text evidence="1">Belongs to the YciI family.</text>
</comment>
<proteinExistence type="inferred from homology"/>
<gene>
    <name evidence="4" type="ORF">GCM10009798_09400</name>
</gene>
<organism evidence="4 5">
    <name type="scientific">Nocardioides panacihumi</name>
    <dbReference type="NCBI Taxonomy" id="400774"/>
    <lineage>
        <taxon>Bacteria</taxon>
        <taxon>Bacillati</taxon>
        <taxon>Actinomycetota</taxon>
        <taxon>Actinomycetes</taxon>
        <taxon>Propionibacteriales</taxon>
        <taxon>Nocardioidaceae</taxon>
        <taxon>Nocardioides</taxon>
    </lineage>
</organism>
<reference evidence="5" key="1">
    <citation type="journal article" date="2019" name="Int. J. Syst. Evol. Microbiol.">
        <title>The Global Catalogue of Microorganisms (GCM) 10K type strain sequencing project: providing services to taxonomists for standard genome sequencing and annotation.</title>
        <authorList>
            <consortium name="The Broad Institute Genomics Platform"/>
            <consortium name="The Broad Institute Genome Sequencing Center for Infectious Disease"/>
            <person name="Wu L."/>
            <person name="Ma J."/>
        </authorList>
    </citation>
    <scope>NUCLEOTIDE SEQUENCE [LARGE SCALE GENOMIC DNA]</scope>
    <source>
        <strain evidence="5">JCM 15309</strain>
    </source>
</reference>
<sequence>MTQFLMSVHGSEADHDMETGGGYGSREAMIAAMEETERYNQKLRDEGYWVFAGGLKAPSTASVVDGQGGSPVVTDGPYLESKEHLGGFWIIEAPDSATALALAAEASKACQGKVEVRPFESE</sequence>
<dbReference type="InterPro" id="IPR005545">
    <property type="entry name" value="YCII"/>
</dbReference>
<dbReference type="EMBL" id="BAAAPB010000001">
    <property type="protein sequence ID" value="GAA1952266.1"/>
    <property type="molecule type" value="Genomic_DNA"/>
</dbReference>
<evidence type="ECO:0000256" key="2">
    <source>
        <dbReference type="SAM" id="MobiDB-lite"/>
    </source>
</evidence>
<dbReference type="PANTHER" id="PTHR35174">
    <property type="entry name" value="BLL7171 PROTEIN-RELATED"/>
    <property type="match status" value="1"/>
</dbReference>
<feature type="domain" description="YCII-related" evidence="3">
    <location>
        <begin position="27"/>
        <end position="118"/>
    </location>
</feature>
<evidence type="ECO:0000313" key="5">
    <source>
        <dbReference type="Proteomes" id="UP001500571"/>
    </source>
</evidence>
<keyword evidence="5" id="KW-1185">Reference proteome</keyword>
<dbReference type="SUPFAM" id="SSF54909">
    <property type="entry name" value="Dimeric alpha+beta barrel"/>
    <property type="match status" value="1"/>
</dbReference>
<dbReference type="RefSeq" id="WP_344042916.1">
    <property type="nucleotide sequence ID" value="NZ_BAAAPB010000001.1"/>
</dbReference>
<name>A0ABP5BXJ1_9ACTN</name>
<dbReference type="Gene3D" id="3.30.70.1060">
    <property type="entry name" value="Dimeric alpha+beta barrel"/>
    <property type="match status" value="1"/>
</dbReference>